<evidence type="ECO:0000313" key="2">
    <source>
        <dbReference type="Proteomes" id="UP000322873"/>
    </source>
</evidence>
<keyword evidence="2" id="KW-1185">Reference proteome</keyword>
<gene>
    <name evidence="1" type="ORF">EYC84_004269</name>
</gene>
<evidence type="ECO:0000313" key="1">
    <source>
        <dbReference type="EMBL" id="KAA8575049.1"/>
    </source>
</evidence>
<name>A0A5M9K3L7_MONFR</name>
<dbReference type="AlphaFoldDB" id="A0A5M9K3L7"/>
<dbReference type="Proteomes" id="UP000322873">
    <property type="component" value="Unassembled WGS sequence"/>
</dbReference>
<organism evidence="1 2">
    <name type="scientific">Monilinia fructicola</name>
    <name type="common">Brown rot fungus</name>
    <name type="synonym">Ciboria fructicola</name>
    <dbReference type="NCBI Taxonomy" id="38448"/>
    <lineage>
        <taxon>Eukaryota</taxon>
        <taxon>Fungi</taxon>
        <taxon>Dikarya</taxon>
        <taxon>Ascomycota</taxon>
        <taxon>Pezizomycotina</taxon>
        <taxon>Leotiomycetes</taxon>
        <taxon>Helotiales</taxon>
        <taxon>Sclerotiniaceae</taxon>
        <taxon>Monilinia</taxon>
    </lineage>
</organism>
<sequence length="76" mass="9061">MEINHWKINIHKTSRNFILGIKVEGYQYEAAETASAGRPKHNKRVRKERWTRYCKMRVVSINLGVFQGDPFSRRQQ</sequence>
<comment type="caution">
    <text evidence="1">The sequence shown here is derived from an EMBL/GenBank/DDBJ whole genome shotgun (WGS) entry which is preliminary data.</text>
</comment>
<proteinExistence type="predicted"/>
<protein>
    <submittedName>
        <fullName evidence="1">Uncharacterized protein</fullName>
    </submittedName>
</protein>
<accession>A0A5M9K3L7</accession>
<dbReference type="EMBL" id="VICG01000002">
    <property type="protein sequence ID" value="KAA8575049.1"/>
    <property type="molecule type" value="Genomic_DNA"/>
</dbReference>
<reference evidence="1 2" key="1">
    <citation type="submission" date="2019-06" db="EMBL/GenBank/DDBJ databases">
        <title>Genome Sequence of the Brown Rot Fungal Pathogen Monilinia fructicola.</title>
        <authorList>
            <person name="De Miccolis Angelini R.M."/>
            <person name="Landi L."/>
            <person name="Abate D."/>
            <person name="Pollastro S."/>
            <person name="Romanazzi G."/>
            <person name="Faretra F."/>
        </authorList>
    </citation>
    <scope>NUCLEOTIDE SEQUENCE [LARGE SCALE GENOMIC DNA]</scope>
    <source>
        <strain evidence="1 2">Mfrc123</strain>
    </source>
</reference>